<feature type="compositionally biased region" description="Pro residues" evidence="1">
    <location>
        <begin position="225"/>
        <end position="234"/>
    </location>
</feature>
<feature type="compositionally biased region" description="Low complexity" evidence="1">
    <location>
        <begin position="191"/>
        <end position="202"/>
    </location>
</feature>
<evidence type="ECO:0000313" key="3">
    <source>
        <dbReference type="RefSeq" id="XP_070306814.1"/>
    </source>
</evidence>
<reference evidence="3" key="2">
    <citation type="submission" date="2025-08" db="UniProtKB">
        <authorList>
            <consortium name="RefSeq"/>
        </authorList>
    </citation>
    <scope>IDENTIFICATION</scope>
    <source>
        <tissue evidence="3">Tongue muscle</tissue>
    </source>
</reference>
<dbReference type="GeneID" id="139029840"/>
<feature type="compositionally biased region" description="Basic and acidic residues" evidence="1">
    <location>
        <begin position="116"/>
        <end position="132"/>
    </location>
</feature>
<keyword evidence="2" id="KW-1185">Reference proteome</keyword>
<dbReference type="Proteomes" id="UP001652640">
    <property type="component" value="Chromosome 20"/>
</dbReference>
<proteinExistence type="predicted"/>
<name>A0ABM4GU22_ODOVR</name>
<feature type="region of interest" description="Disordered" evidence="1">
    <location>
        <begin position="90"/>
        <end position="234"/>
    </location>
</feature>
<feature type="compositionally biased region" description="Basic residues" evidence="1">
    <location>
        <begin position="106"/>
        <end position="115"/>
    </location>
</feature>
<protein>
    <submittedName>
        <fullName evidence="3">Uncharacterized protein</fullName>
    </submittedName>
</protein>
<feature type="compositionally biased region" description="Polar residues" evidence="1">
    <location>
        <begin position="167"/>
        <end position="187"/>
    </location>
</feature>
<sequence length="234" mass="25097">MWKLSLLRAAQPRACGAASDPIPRGGLAETRPPGPHSRGKVRQGRGGPDWDGWMQTGKEKRRPPRARKLAQNHSLLAVGLHFLLGIVSRAPTGRPGEAERREAGKRGPRMGRLRRRDGETRRQGGTETREGDAETGGDAQNQEDPACRLDRLGVQRPFPCPFGSPQVFRSASRKSVTGTQPQCQPRLQGNPGKPRAAGAPPRGGEKGGRGGVRGEARLRPALSRAPPPPAPACL</sequence>
<accession>A0ABM4GU22</accession>
<reference evidence="2" key="1">
    <citation type="journal article" date="2022" name="J. Hered.">
        <title>A De Novo Chromosome-Level Genome Assembly of the White-Tailed Deer, Odocoileus Virginianus.</title>
        <authorList>
            <person name="London E.W."/>
            <person name="Roca A.L."/>
            <person name="Novakofski J.E."/>
            <person name="Mateus-Pinilla N.E."/>
        </authorList>
    </citation>
    <scope>NUCLEOTIDE SEQUENCE [LARGE SCALE GENOMIC DNA]</scope>
</reference>
<organism evidence="2 3">
    <name type="scientific">Odocoileus virginianus</name>
    <name type="common">White-tailed deer</name>
    <dbReference type="NCBI Taxonomy" id="9874"/>
    <lineage>
        <taxon>Eukaryota</taxon>
        <taxon>Metazoa</taxon>
        <taxon>Chordata</taxon>
        <taxon>Craniata</taxon>
        <taxon>Vertebrata</taxon>
        <taxon>Euteleostomi</taxon>
        <taxon>Mammalia</taxon>
        <taxon>Eutheria</taxon>
        <taxon>Laurasiatheria</taxon>
        <taxon>Artiodactyla</taxon>
        <taxon>Ruminantia</taxon>
        <taxon>Pecora</taxon>
        <taxon>Cervidae</taxon>
        <taxon>Odocoileinae</taxon>
        <taxon>Odocoileus</taxon>
    </lineage>
</organism>
<evidence type="ECO:0000313" key="2">
    <source>
        <dbReference type="Proteomes" id="UP001652640"/>
    </source>
</evidence>
<feature type="region of interest" description="Disordered" evidence="1">
    <location>
        <begin position="10"/>
        <end position="67"/>
    </location>
</feature>
<gene>
    <name evidence="3" type="primary">LOC139029840</name>
</gene>
<feature type="compositionally biased region" description="Basic and acidic residues" evidence="1">
    <location>
        <begin position="203"/>
        <end position="218"/>
    </location>
</feature>
<dbReference type="RefSeq" id="XP_070306814.1">
    <property type="nucleotide sequence ID" value="XM_070450713.1"/>
</dbReference>
<feature type="compositionally biased region" description="Basic and acidic residues" evidence="1">
    <location>
        <begin position="96"/>
        <end position="105"/>
    </location>
</feature>
<evidence type="ECO:0000256" key="1">
    <source>
        <dbReference type="SAM" id="MobiDB-lite"/>
    </source>
</evidence>